<proteinExistence type="inferred from homology"/>
<dbReference type="PRINTS" id="PR00762">
    <property type="entry name" value="CLCHANNEL"/>
</dbReference>
<dbReference type="PANTHER" id="PTHR11689">
    <property type="entry name" value="CHLORIDE CHANNEL PROTEIN CLC FAMILY MEMBER"/>
    <property type="match status" value="1"/>
</dbReference>
<evidence type="ECO:0000256" key="2">
    <source>
        <dbReference type="ARBA" id="ARBA00022448"/>
    </source>
</evidence>
<evidence type="ECO:0000313" key="13">
    <source>
        <dbReference type="EMBL" id="CAE8644704.1"/>
    </source>
</evidence>
<feature type="transmembrane region" description="Helical" evidence="11">
    <location>
        <begin position="229"/>
        <end position="253"/>
    </location>
</feature>
<name>A0A813I3V7_POLGL</name>
<evidence type="ECO:0000256" key="10">
    <source>
        <dbReference type="PROSITE-ProRule" id="PRU00703"/>
    </source>
</evidence>
<feature type="transmembrane region" description="Helical" evidence="11">
    <location>
        <begin position="465"/>
        <end position="484"/>
    </location>
</feature>
<evidence type="ECO:0000256" key="11">
    <source>
        <dbReference type="RuleBase" id="RU361221"/>
    </source>
</evidence>
<dbReference type="CDD" id="cd04591">
    <property type="entry name" value="CBS_pair_voltage-gated_CLC_euk_bac"/>
    <property type="match status" value="1"/>
</dbReference>
<dbReference type="Pfam" id="PF00571">
    <property type="entry name" value="CBS"/>
    <property type="match status" value="2"/>
</dbReference>
<dbReference type="SUPFAM" id="SSF81340">
    <property type="entry name" value="Clc chloride channel"/>
    <property type="match status" value="1"/>
</dbReference>
<evidence type="ECO:0000256" key="4">
    <source>
        <dbReference type="ARBA" id="ARBA00022737"/>
    </source>
</evidence>
<evidence type="ECO:0000256" key="7">
    <source>
        <dbReference type="ARBA" id="ARBA00023122"/>
    </source>
</evidence>
<feature type="transmembrane region" description="Helical" evidence="11">
    <location>
        <begin position="320"/>
        <end position="340"/>
    </location>
</feature>
<organism evidence="13 14">
    <name type="scientific">Polarella glacialis</name>
    <name type="common">Dinoflagellate</name>
    <dbReference type="NCBI Taxonomy" id="89957"/>
    <lineage>
        <taxon>Eukaryota</taxon>
        <taxon>Sar</taxon>
        <taxon>Alveolata</taxon>
        <taxon>Dinophyceae</taxon>
        <taxon>Suessiales</taxon>
        <taxon>Suessiaceae</taxon>
        <taxon>Polarella</taxon>
    </lineage>
</organism>
<feature type="transmembrane region" description="Helical" evidence="11">
    <location>
        <begin position="265"/>
        <end position="284"/>
    </location>
</feature>
<keyword evidence="5 11" id="KW-1133">Transmembrane helix</keyword>
<keyword evidence="8 11" id="KW-0472">Membrane</keyword>
<dbReference type="Pfam" id="PF00654">
    <property type="entry name" value="Voltage_CLC"/>
    <property type="match status" value="1"/>
</dbReference>
<keyword evidence="9 11" id="KW-0868">Chloride</keyword>
<dbReference type="PROSITE" id="PS51371">
    <property type="entry name" value="CBS"/>
    <property type="match status" value="2"/>
</dbReference>
<keyword evidence="4" id="KW-0677">Repeat</keyword>
<dbReference type="InterPro" id="IPR000644">
    <property type="entry name" value="CBS_dom"/>
</dbReference>
<dbReference type="PANTHER" id="PTHR11689:SF136">
    <property type="entry name" value="H(+)_CL(-) EXCHANGE TRANSPORTER 7"/>
    <property type="match status" value="1"/>
</dbReference>
<dbReference type="Proteomes" id="UP000626109">
    <property type="component" value="Unassembled WGS sequence"/>
</dbReference>
<dbReference type="InterPro" id="IPR001807">
    <property type="entry name" value="ClC"/>
</dbReference>
<evidence type="ECO:0000256" key="8">
    <source>
        <dbReference type="ARBA" id="ARBA00023136"/>
    </source>
</evidence>
<sequence>MATGGAGSSQDRAAALLRSFSTEVVPHELSIRPAAETSRRGFVESIDFDVHESEQYLEFTKAHESGQRSERAFLTLRWSLPIAVGFATGVIGSGIDFFIAKLTVLRFRALKSLISVGCDPGILALVHVAMCVSLAAVAGMLVCFVSPLAAGSGIPEVKCRLNGVGQPSVVTPKTLVAKTVGILFSVASGLPCGKEGPLIHSGSILGALASRVGARFAFPQYDWEIETRDLITCGAAAGVAGAFGAPIGGVLFAMEEGSSFWNVRVMLRALLCASVSSLVLNFFLVGFDSLYGFGSLGALGALTFGSFFGSGTASYHIWELPIFLVLGVFGGLLGASFNALNVPLTRWRMRCVGPRGFPRFLEVLAVTACISTAVFLVPLCFGMCYVTDVSDSGKAGTPFISCDPDRGGSPSFADTLGLFVTPSEDSIKVLFHDPTKLHNGLLAVFGALYFIVACWTYGLGVPSGLFVPSLLIGSVMGRVVGQLVQPMARGGGIASPGTYALIGAAASLAGMARITISVVVILVESTGNIQCALPLLFTVTVSKWVGDLFNEGIYDIHIGLKSVPLLPAFPEQHMDISRAADVMVRNLVVFNRVEKLQSLLDALEGCPHNGFPVVQPGTQQLCGMVSRDVLLHCLVQGQAVPGLFQAGLAVERNDPTTPGGLLPYLRPRPKVSEEPNWPSMEEVKAALGSPEAMGSQYLDLGPYVNSAAFVVREEATLRRAYCLFRTMGLRHLPVVGKDNCLRGLITRHELILATHDTRSA</sequence>
<dbReference type="InterPro" id="IPR014743">
    <property type="entry name" value="Cl-channel_core"/>
</dbReference>
<feature type="transmembrane region" description="Helical" evidence="11">
    <location>
        <begin position="78"/>
        <end position="100"/>
    </location>
</feature>
<accession>A0A813I3V7</accession>
<comment type="subcellular location">
    <subcellularLocation>
        <location evidence="1 11">Membrane</location>
        <topology evidence="1 11">Multi-pass membrane protein</topology>
    </subcellularLocation>
</comment>
<feature type="domain" description="CBS" evidence="12">
    <location>
        <begin position="583"/>
        <end position="640"/>
    </location>
</feature>
<evidence type="ECO:0000256" key="6">
    <source>
        <dbReference type="ARBA" id="ARBA00023065"/>
    </source>
</evidence>
<feature type="transmembrane region" description="Helical" evidence="11">
    <location>
        <begin position="290"/>
        <end position="308"/>
    </location>
</feature>
<dbReference type="Gene3D" id="1.10.3080.10">
    <property type="entry name" value="Clc chloride channel"/>
    <property type="match status" value="1"/>
</dbReference>
<comment type="similarity">
    <text evidence="11">Belongs to the chloride channel (TC 2.A.49) family.</text>
</comment>
<dbReference type="InterPro" id="IPR051280">
    <property type="entry name" value="Cl-channel/antiporter"/>
</dbReference>
<evidence type="ECO:0000256" key="1">
    <source>
        <dbReference type="ARBA" id="ARBA00004141"/>
    </source>
</evidence>
<reference evidence="13" key="1">
    <citation type="submission" date="2021-02" db="EMBL/GenBank/DDBJ databases">
        <authorList>
            <person name="Dougan E. K."/>
            <person name="Rhodes N."/>
            <person name="Thang M."/>
            <person name="Chan C."/>
        </authorList>
    </citation>
    <scope>NUCLEOTIDE SEQUENCE</scope>
</reference>
<feature type="transmembrane region" description="Helical" evidence="11">
    <location>
        <begin position="496"/>
        <end position="523"/>
    </location>
</feature>
<evidence type="ECO:0000256" key="3">
    <source>
        <dbReference type="ARBA" id="ARBA00022692"/>
    </source>
</evidence>
<dbReference type="InterPro" id="IPR046342">
    <property type="entry name" value="CBS_dom_sf"/>
</dbReference>
<keyword evidence="2 11" id="KW-0813">Transport</keyword>
<evidence type="ECO:0000256" key="5">
    <source>
        <dbReference type="ARBA" id="ARBA00022989"/>
    </source>
</evidence>
<keyword evidence="7 10" id="KW-0129">CBS domain</keyword>
<feature type="transmembrane region" description="Helical" evidence="11">
    <location>
        <begin position="121"/>
        <end position="148"/>
    </location>
</feature>
<dbReference type="SUPFAM" id="SSF54631">
    <property type="entry name" value="CBS-domain pair"/>
    <property type="match status" value="1"/>
</dbReference>
<dbReference type="AlphaFoldDB" id="A0A813I3V7"/>
<dbReference type="GO" id="GO:0016020">
    <property type="term" value="C:membrane"/>
    <property type="evidence" value="ECO:0007669"/>
    <property type="project" value="UniProtKB-SubCell"/>
</dbReference>
<feature type="transmembrane region" description="Helical" evidence="11">
    <location>
        <begin position="440"/>
        <end position="459"/>
    </location>
</feature>
<comment type="caution">
    <text evidence="13">The sequence shown here is derived from an EMBL/GenBank/DDBJ whole genome shotgun (WGS) entry which is preliminary data.</text>
</comment>
<dbReference type="Gene3D" id="3.10.580.10">
    <property type="entry name" value="CBS-domain"/>
    <property type="match status" value="1"/>
</dbReference>
<keyword evidence="6 11" id="KW-0406">Ion transport</keyword>
<gene>
    <name evidence="13" type="ORF">PGLA2088_LOCUS3283</name>
</gene>
<dbReference type="GO" id="GO:0005254">
    <property type="term" value="F:chloride channel activity"/>
    <property type="evidence" value="ECO:0007669"/>
    <property type="project" value="UniProtKB-UniRule"/>
</dbReference>
<feature type="domain" description="CBS" evidence="12">
    <location>
        <begin position="704"/>
        <end position="760"/>
    </location>
</feature>
<protein>
    <recommendedName>
        <fullName evidence="11">Chloride channel protein</fullName>
    </recommendedName>
</protein>
<keyword evidence="3 11" id="KW-0812">Transmembrane</keyword>
<feature type="transmembrane region" description="Helical" evidence="11">
    <location>
        <begin position="360"/>
        <end position="386"/>
    </location>
</feature>
<dbReference type="SMART" id="SM00116">
    <property type="entry name" value="CBS"/>
    <property type="match status" value="2"/>
</dbReference>
<evidence type="ECO:0000313" key="14">
    <source>
        <dbReference type="Proteomes" id="UP000626109"/>
    </source>
</evidence>
<dbReference type="EMBL" id="CAJNNW010002838">
    <property type="protein sequence ID" value="CAE8644704.1"/>
    <property type="molecule type" value="Genomic_DNA"/>
</dbReference>
<evidence type="ECO:0000256" key="9">
    <source>
        <dbReference type="ARBA" id="ARBA00023214"/>
    </source>
</evidence>
<evidence type="ECO:0000259" key="12">
    <source>
        <dbReference type="PROSITE" id="PS51371"/>
    </source>
</evidence>